<organism evidence="2 3">
    <name type="scientific">Candidatus Falkowbacteria bacterium GW2011_GWF2_39_8</name>
    <dbReference type="NCBI Taxonomy" id="1618642"/>
    <lineage>
        <taxon>Bacteria</taxon>
        <taxon>Candidatus Falkowiibacteriota</taxon>
    </lineage>
</organism>
<evidence type="ECO:0000256" key="1">
    <source>
        <dbReference type="SAM" id="SignalP"/>
    </source>
</evidence>
<keyword evidence="1" id="KW-0732">Signal</keyword>
<dbReference type="InterPro" id="IPR027375">
    <property type="entry name" value="DKNYY"/>
</dbReference>
<protein>
    <submittedName>
        <fullName evidence="2">Uncharacterized protein</fullName>
    </submittedName>
</protein>
<name>A0A0G0T4W8_9BACT</name>
<feature type="chain" id="PRO_5002534468" evidence="1">
    <location>
        <begin position="24"/>
        <end position="332"/>
    </location>
</feature>
<comment type="caution">
    <text evidence="2">The sequence shown here is derived from an EMBL/GenBank/DDBJ whole genome shotgun (WGS) entry which is preliminary data.</text>
</comment>
<proteinExistence type="predicted"/>
<evidence type="ECO:0000313" key="3">
    <source>
        <dbReference type="Proteomes" id="UP000034137"/>
    </source>
</evidence>
<reference evidence="2 3" key="1">
    <citation type="journal article" date="2015" name="Nature">
        <title>rRNA introns, odd ribosomes, and small enigmatic genomes across a large radiation of phyla.</title>
        <authorList>
            <person name="Brown C.T."/>
            <person name="Hug L.A."/>
            <person name="Thomas B.C."/>
            <person name="Sharon I."/>
            <person name="Castelle C.J."/>
            <person name="Singh A."/>
            <person name="Wilkins M.J."/>
            <person name="Williams K.H."/>
            <person name="Banfield J.F."/>
        </authorList>
    </citation>
    <scope>NUCLEOTIDE SEQUENCE [LARGE SCALE GENOMIC DNA]</scope>
</reference>
<gene>
    <name evidence="2" type="ORF">UT64_C0019G0013</name>
</gene>
<feature type="signal peptide" evidence="1">
    <location>
        <begin position="1"/>
        <end position="23"/>
    </location>
</feature>
<evidence type="ECO:0000313" key="2">
    <source>
        <dbReference type="EMBL" id="KKR32907.1"/>
    </source>
</evidence>
<dbReference type="AlphaFoldDB" id="A0A0G0T4W8"/>
<dbReference type="Pfam" id="PF13644">
    <property type="entry name" value="DKNYY"/>
    <property type="match status" value="2"/>
</dbReference>
<accession>A0A0G0T4W8</accession>
<dbReference type="EMBL" id="LBXO01000019">
    <property type="protein sequence ID" value="KKR32907.1"/>
    <property type="molecule type" value="Genomic_DNA"/>
</dbReference>
<dbReference type="Proteomes" id="UP000034137">
    <property type="component" value="Unassembled WGS sequence"/>
</dbReference>
<sequence length="332" mass="38554">MKKILYLTFVIFSFSIYINMALATETNDSCYKKIADTWFYIDEALSNIDAASFQTINSCYAKDKNHVYYEKDIIINADTLSFQPINIFYSKDKNHVFFKKQIITNANPFSFKPLNTHYSIDNNSCYYYDYYSNKAYLIEGCDPKTLKPLNTPYAKDNKKAYYLGKYLEVKDVDTFRLNKTGETYAEDKYNYYIAGERKESKKSMHERVKGKIVIKKEDNGKAYYVSPTKKAIFYLGRPADAFEVMRQQGIGISNEDLQKIPNGSSKLNDKDINMKFAEKQKGKIFIQTQSRGEAWYINPSDAKRYYLGRPADAFKVMRNLGLGISNNDFLDL</sequence>